<organism evidence="1 2">
    <name type="scientific">Hypoxylon rubiginosum</name>
    <dbReference type="NCBI Taxonomy" id="110542"/>
    <lineage>
        <taxon>Eukaryota</taxon>
        <taxon>Fungi</taxon>
        <taxon>Dikarya</taxon>
        <taxon>Ascomycota</taxon>
        <taxon>Pezizomycotina</taxon>
        <taxon>Sordariomycetes</taxon>
        <taxon>Xylariomycetidae</taxon>
        <taxon>Xylariales</taxon>
        <taxon>Hypoxylaceae</taxon>
        <taxon>Hypoxylon</taxon>
    </lineage>
</organism>
<reference evidence="1 2" key="1">
    <citation type="journal article" date="2022" name="New Phytol.">
        <title>Ecological generalism drives hyperdiversity of secondary metabolite gene clusters in xylarialean endophytes.</title>
        <authorList>
            <person name="Franco M.E.E."/>
            <person name="Wisecaver J.H."/>
            <person name="Arnold A.E."/>
            <person name="Ju Y.M."/>
            <person name="Slot J.C."/>
            <person name="Ahrendt S."/>
            <person name="Moore L.P."/>
            <person name="Eastman K.E."/>
            <person name="Scott K."/>
            <person name="Konkel Z."/>
            <person name="Mondo S.J."/>
            <person name="Kuo A."/>
            <person name="Hayes R.D."/>
            <person name="Haridas S."/>
            <person name="Andreopoulos B."/>
            <person name="Riley R."/>
            <person name="LaButti K."/>
            <person name="Pangilinan J."/>
            <person name="Lipzen A."/>
            <person name="Amirebrahimi M."/>
            <person name="Yan J."/>
            <person name="Adam C."/>
            <person name="Keymanesh K."/>
            <person name="Ng V."/>
            <person name="Louie K."/>
            <person name="Northen T."/>
            <person name="Drula E."/>
            <person name="Henrissat B."/>
            <person name="Hsieh H.M."/>
            <person name="Youens-Clark K."/>
            <person name="Lutzoni F."/>
            <person name="Miadlikowska J."/>
            <person name="Eastwood D.C."/>
            <person name="Hamelin R.C."/>
            <person name="Grigoriev I.V."/>
            <person name="U'Ren J.M."/>
        </authorList>
    </citation>
    <scope>NUCLEOTIDE SEQUENCE [LARGE SCALE GENOMIC DNA]</scope>
    <source>
        <strain evidence="1 2">ER1909</strain>
    </source>
</reference>
<accession>A0ACC0DC58</accession>
<dbReference type="Proteomes" id="UP001497680">
    <property type="component" value="Unassembled WGS sequence"/>
</dbReference>
<name>A0ACC0DC58_9PEZI</name>
<proteinExistence type="predicted"/>
<protein>
    <submittedName>
        <fullName evidence="1">Uncharacterized protein</fullName>
    </submittedName>
</protein>
<evidence type="ECO:0000313" key="2">
    <source>
        <dbReference type="Proteomes" id="UP001497680"/>
    </source>
</evidence>
<evidence type="ECO:0000313" key="1">
    <source>
        <dbReference type="EMBL" id="KAI6090179.1"/>
    </source>
</evidence>
<dbReference type="EMBL" id="MU394292">
    <property type="protein sequence ID" value="KAI6090179.1"/>
    <property type="molecule type" value="Genomic_DNA"/>
</dbReference>
<gene>
    <name evidence="1" type="ORF">F4821DRAFT_37834</name>
</gene>
<sequence length="537" mass="60405">MVLLTELPPEILQHVLGYVDPPDLAWIPRICKSFYHTVKGNNALFRIVYLNNFDNPPDRSNVHWEQAVKDIVRLQVICNRDRIQDKKNELPFVYDTVQALLQNAATDTERVRSTTHPASRNADLLSAIFQSETSQAAFLCQSLIFRLARGELHSAADLPLLRPRADHQKSAQLHCLYGVPVLYAAPESHRTRRSKMSPYACAKVYDLRQYTDKTKWGPFMDDDSDRVDWEKVEAIMLVIGANLRKLGLTKFPVCRNFWETPFAGTWPQSYKPLPIIPDVKEQLEPGAAAEQSEQSESPQPSLQDQDPYGITGTWLRVVCFLDYTDFFAYNFTTPEAQPPPHVPREPIDVGEATRLILMKVRVTSIEPPGPDDGQALPVCHFEGISRSLDDSYDENANSDLRGMRGTVRLTREGEVRWTTFSVFSGVERWKSESVQVGGVKSAKGVLGNWFDKDFDPRGPAGPTAFWKVSDKVTESGGYKALMADFLPLIHAEAGDGFDIPSEDEDEDDGGEDGEDEPGLELDELEITGISWVTWTDD</sequence>
<keyword evidence="2" id="KW-1185">Reference proteome</keyword>
<comment type="caution">
    <text evidence="1">The sequence shown here is derived from an EMBL/GenBank/DDBJ whole genome shotgun (WGS) entry which is preliminary data.</text>
</comment>